<evidence type="ECO:0000259" key="9">
    <source>
        <dbReference type="PROSITE" id="PS50097"/>
    </source>
</evidence>
<evidence type="ECO:0000256" key="8">
    <source>
        <dbReference type="SAM" id="MobiDB-lite"/>
    </source>
</evidence>
<dbReference type="PANTHER" id="PTHR24394">
    <property type="entry name" value="ZINC FINGER PROTEIN"/>
    <property type="match status" value="1"/>
</dbReference>
<reference evidence="11 12" key="1">
    <citation type="submission" date="2020-06" db="EMBL/GenBank/DDBJ databases">
        <authorList>
            <person name="Li R."/>
            <person name="Bekaert M."/>
        </authorList>
    </citation>
    <scope>NUCLEOTIDE SEQUENCE [LARGE SCALE GENOMIC DNA]</scope>
    <source>
        <strain evidence="12">wild</strain>
    </source>
</reference>
<protein>
    <submittedName>
        <fullName evidence="11">KRAB</fullName>
    </submittedName>
</protein>
<dbReference type="Pfam" id="PF00651">
    <property type="entry name" value="BTB"/>
    <property type="match status" value="1"/>
</dbReference>
<evidence type="ECO:0000313" key="12">
    <source>
        <dbReference type="Proteomes" id="UP000507470"/>
    </source>
</evidence>
<feature type="compositionally biased region" description="Polar residues" evidence="8">
    <location>
        <begin position="229"/>
        <end position="238"/>
    </location>
</feature>
<keyword evidence="4 7" id="KW-0863">Zinc-finger</keyword>
<accession>A0A6J8DCY7</accession>
<evidence type="ECO:0000256" key="4">
    <source>
        <dbReference type="ARBA" id="ARBA00022771"/>
    </source>
</evidence>
<organism evidence="11 12">
    <name type="scientific">Mytilus coruscus</name>
    <name type="common">Sea mussel</name>
    <dbReference type="NCBI Taxonomy" id="42192"/>
    <lineage>
        <taxon>Eukaryota</taxon>
        <taxon>Metazoa</taxon>
        <taxon>Spiralia</taxon>
        <taxon>Lophotrochozoa</taxon>
        <taxon>Mollusca</taxon>
        <taxon>Bivalvia</taxon>
        <taxon>Autobranchia</taxon>
        <taxon>Pteriomorphia</taxon>
        <taxon>Mytilida</taxon>
        <taxon>Mytiloidea</taxon>
        <taxon>Mytilidae</taxon>
        <taxon>Mytilinae</taxon>
        <taxon>Mytilus</taxon>
    </lineage>
</organism>
<keyword evidence="5" id="KW-0862">Zinc</keyword>
<keyword evidence="2" id="KW-0479">Metal-binding</keyword>
<feature type="region of interest" description="Disordered" evidence="8">
    <location>
        <begin position="314"/>
        <end position="337"/>
    </location>
</feature>
<keyword evidence="12" id="KW-1185">Reference proteome</keyword>
<dbReference type="AlphaFoldDB" id="A0A6J8DCY7"/>
<feature type="domain" description="C2H2-type" evidence="10">
    <location>
        <begin position="451"/>
        <end position="478"/>
    </location>
</feature>
<dbReference type="GO" id="GO:0005634">
    <property type="term" value="C:nucleus"/>
    <property type="evidence" value="ECO:0007669"/>
    <property type="project" value="UniProtKB-SubCell"/>
</dbReference>
<feature type="domain" description="C2H2-type" evidence="10">
    <location>
        <begin position="866"/>
        <end position="888"/>
    </location>
</feature>
<dbReference type="PANTHER" id="PTHR24394:SF44">
    <property type="entry name" value="ZINC FINGER PROTEIN 271-LIKE"/>
    <property type="match status" value="1"/>
</dbReference>
<dbReference type="SMART" id="SM00225">
    <property type="entry name" value="BTB"/>
    <property type="match status" value="1"/>
</dbReference>
<feature type="domain" description="C2H2-type" evidence="10">
    <location>
        <begin position="743"/>
        <end position="770"/>
    </location>
</feature>
<evidence type="ECO:0000313" key="11">
    <source>
        <dbReference type="EMBL" id="CAC5405916.1"/>
    </source>
</evidence>
<dbReference type="EMBL" id="CACVKT020007144">
    <property type="protein sequence ID" value="CAC5405916.1"/>
    <property type="molecule type" value="Genomic_DNA"/>
</dbReference>
<dbReference type="InterPro" id="IPR036236">
    <property type="entry name" value="Znf_C2H2_sf"/>
</dbReference>
<feature type="compositionally biased region" description="Basic and acidic residues" evidence="8">
    <location>
        <begin position="193"/>
        <end position="213"/>
    </location>
</feature>
<feature type="region of interest" description="Disordered" evidence="8">
    <location>
        <begin position="219"/>
        <end position="238"/>
    </location>
</feature>
<dbReference type="PROSITE" id="PS00028">
    <property type="entry name" value="ZINC_FINGER_C2H2_1"/>
    <property type="match status" value="5"/>
</dbReference>
<feature type="region of interest" description="Disordered" evidence="8">
    <location>
        <begin position="182"/>
        <end position="213"/>
    </location>
</feature>
<dbReference type="PROSITE" id="PS50157">
    <property type="entry name" value="ZINC_FINGER_C2H2_2"/>
    <property type="match status" value="6"/>
</dbReference>
<dbReference type="GO" id="GO:0008270">
    <property type="term" value="F:zinc ion binding"/>
    <property type="evidence" value="ECO:0007669"/>
    <property type="project" value="UniProtKB-KW"/>
</dbReference>
<dbReference type="Gene3D" id="3.30.160.60">
    <property type="entry name" value="Classic Zinc Finger"/>
    <property type="match status" value="5"/>
</dbReference>
<feature type="domain" description="C2H2-type" evidence="10">
    <location>
        <begin position="776"/>
        <end position="804"/>
    </location>
</feature>
<dbReference type="InterPro" id="IPR000210">
    <property type="entry name" value="BTB/POZ_dom"/>
</dbReference>
<evidence type="ECO:0000259" key="10">
    <source>
        <dbReference type="PROSITE" id="PS50157"/>
    </source>
</evidence>
<feature type="domain" description="C2H2-type" evidence="10">
    <location>
        <begin position="804"/>
        <end position="828"/>
    </location>
</feature>
<dbReference type="Proteomes" id="UP000507470">
    <property type="component" value="Unassembled WGS sequence"/>
</dbReference>
<evidence type="ECO:0000256" key="3">
    <source>
        <dbReference type="ARBA" id="ARBA00022737"/>
    </source>
</evidence>
<evidence type="ECO:0000256" key="2">
    <source>
        <dbReference type="ARBA" id="ARBA00022723"/>
    </source>
</evidence>
<feature type="compositionally biased region" description="Acidic residues" evidence="8">
    <location>
        <begin position="929"/>
        <end position="947"/>
    </location>
</feature>
<gene>
    <name evidence="11" type="ORF">MCOR_39551</name>
</gene>
<dbReference type="GO" id="GO:0000981">
    <property type="term" value="F:DNA-binding transcription factor activity, RNA polymerase II-specific"/>
    <property type="evidence" value="ECO:0007669"/>
    <property type="project" value="TreeGrafter"/>
</dbReference>
<keyword evidence="6" id="KW-0539">Nucleus</keyword>
<evidence type="ECO:0000256" key="1">
    <source>
        <dbReference type="ARBA" id="ARBA00004123"/>
    </source>
</evidence>
<dbReference type="InterPro" id="IPR013087">
    <property type="entry name" value="Znf_C2H2_type"/>
</dbReference>
<sequence length="947" mass="108816">MEGSFTIPSHAEDLTKCMYELQQDGTFCDAGLECKDGIIFVHKLVLMACRSPYLRNQLVSESQGTRVYVSLKNYSLKTVCCLVQTLYTGQLNISQENEVNFKLLCETIGLDNIKSAAENFIQQDQNIYEVESINPFCAVQVEEEIIESQDGITALVASVNHGPDDNLVDSTNTVDNVEDVNYDSSDVKVGGDTVERSQDSEGEREAHKSLDSPTIRETRSNKRRKIFHNDNTSQEIGNATSSNVAEILAIAKQLSGIEEAQTSKPASSCLDQTKSSLCSLCTKEIVNEGENNTDPGKTVCTECMVLFSVETNHDQEMGTKPDQTQSYYSEDGGKDSKKGSVDLEEVCLKKTCEGRSPLPDLISLEEGDCDPLPWLQEQIVNEINNEMSERNKSQSDKEKKETGEINQEKLWYCKKCEFSTGDKKEQERHRKHHSYLERKLRMSKLYKSQKYFCNKCGNEYKSEVGLQSHQKFMHPDKPLLICRLRGCTSRFVEESALQKHLLWHKSQGVLKCRKCAQVFVLKSALKRHEDYCVKRLMFRCDICNKVYKAKKDLSKHMSKMHFQGDKGFNYRESLKFSRNINSTTSAVDQNKGTSLTVEKTSLETTMEGLNADNVEEFVEGMNSILLIQQNEKKSRQTQDVYRCAHCEFSTEDKIQYTKHRKHHAYLIRKQKDAELQSHTTHDLKEHDVICIPNRTVHCDTATENDENGADDVNDDDMDDDGDDDDDMDDDDDDVMMMMILRVYKCEKCNFSTKYHKNYEKHTQRHRYSNPKETQIYMCRYCGLSFRTAPGLRRHELTTHSEQSYKCEVKTCKSVFKYKQQLEKHILNHRKRGLLKCNKCKKKFLFKSQLNHHEDKCIRNMTANGQYQCHLCGKQLGCKSGLLKHTRKHNDGMFDCFCGKIFDSIKNLNQHKKCHNDPMLKSFCEKEVFEESEDSTDSDSDEMEDSTS</sequence>
<dbReference type="OrthoDB" id="6077919at2759"/>
<dbReference type="SUPFAM" id="SSF57667">
    <property type="entry name" value="beta-beta-alpha zinc fingers"/>
    <property type="match status" value="3"/>
</dbReference>
<keyword evidence="3" id="KW-0677">Repeat</keyword>
<dbReference type="SUPFAM" id="SSF54695">
    <property type="entry name" value="POZ domain"/>
    <property type="match status" value="1"/>
</dbReference>
<name>A0A6J8DCY7_MYTCO</name>
<dbReference type="PROSITE" id="PS50097">
    <property type="entry name" value="BTB"/>
    <property type="match status" value="1"/>
</dbReference>
<feature type="domain" description="C2H2-type" evidence="10">
    <location>
        <begin position="538"/>
        <end position="561"/>
    </location>
</feature>
<feature type="region of interest" description="Disordered" evidence="8">
    <location>
        <begin position="701"/>
        <end position="730"/>
    </location>
</feature>
<dbReference type="InterPro" id="IPR011333">
    <property type="entry name" value="SKP1/BTB/POZ_sf"/>
</dbReference>
<dbReference type="Pfam" id="PF00096">
    <property type="entry name" value="zf-C2H2"/>
    <property type="match status" value="2"/>
</dbReference>
<dbReference type="SMART" id="SM00355">
    <property type="entry name" value="ZnF_C2H2"/>
    <property type="match status" value="12"/>
</dbReference>
<feature type="region of interest" description="Disordered" evidence="8">
    <location>
        <begin position="927"/>
        <end position="947"/>
    </location>
</feature>
<evidence type="ECO:0000256" key="5">
    <source>
        <dbReference type="ARBA" id="ARBA00022833"/>
    </source>
</evidence>
<feature type="compositionally biased region" description="Acidic residues" evidence="8">
    <location>
        <begin position="702"/>
        <end position="730"/>
    </location>
</feature>
<feature type="domain" description="BTB" evidence="9">
    <location>
        <begin position="28"/>
        <end position="95"/>
    </location>
</feature>
<proteinExistence type="predicted"/>
<dbReference type="Gene3D" id="3.30.710.10">
    <property type="entry name" value="Potassium Channel Kv1.1, Chain A"/>
    <property type="match status" value="1"/>
</dbReference>
<evidence type="ECO:0000256" key="7">
    <source>
        <dbReference type="PROSITE-ProRule" id="PRU00042"/>
    </source>
</evidence>
<comment type="subcellular location">
    <subcellularLocation>
        <location evidence="1">Nucleus</location>
    </subcellularLocation>
</comment>
<evidence type="ECO:0000256" key="6">
    <source>
        <dbReference type="ARBA" id="ARBA00023242"/>
    </source>
</evidence>